<feature type="transmembrane region" description="Helical" evidence="1">
    <location>
        <begin position="44"/>
        <end position="70"/>
    </location>
</feature>
<accession>A0A317ZDQ1</accession>
<sequence length="82" mass="9451">MEKSYQKLLNPVHHVIANVLTLGFYIFMAVILRPFTFSPEPMIAQLQACFAAVPVAATFWFAIYMFLVVLMDQLKQRKENAK</sequence>
<reference evidence="2 3" key="1">
    <citation type="submission" date="2018-05" db="EMBL/GenBank/DDBJ databases">
        <title>Coraliomargarita sinensis sp. nov., isolated from a marine solar saltern.</title>
        <authorList>
            <person name="Zhou L.Y."/>
        </authorList>
    </citation>
    <scope>NUCLEOTIDE SEQUENCE [LARGE SCALE GENOMIC DNA]</scope>
    <source>
        <strain evidence="2 3">WN38</strain>
    </source>
</reference>
<comment type="caution">
    <text evidence="2">The sequence shown here is derived from an EMBL/GenBank/DDBJ whole genome shotgun (WGS) entry which is preliminary data.</text>
</comment>
<feature type="transmembrane region" description="Helical" evidence="1">
    <location>
        <begin position="12"/>
        <end position="32"/>
    </location>
</feature>
<dbReference type="InParanoid" id="A0A317ZDQ1"/>
<evidence type="ECO:0008006" key="4">
    <source>
        <dbReference type="Google" id="ProtNLM"/>
    </source>
</evidence>
<organism evidence="2 3">
    <name type="scientific">Coraliomargarita sinensis</name>
    <dbReference type="NCBI Taxonomy" id="2174842"/>
    <lineage>
        <taxon>Bacteria</taxon>
        <taxon>Pseudomonadati</taxon>
        <taxon>Verrucomicrobiota</taxon>
        <taxon>Opitutia</taxon>
        <taxon>Puniceicoccales</taxon>
        <taxon>Coraliomargaritaceae</taxon>
        <taxon>Coraliomargarita</taxon>
    </lineage>
</organism>
<keyword evidence="1" id="KW-0472">Membrane</keyword>
<dbReference type="EMBL" id="QHJQ01000011">
    <property type="protein sequence ID" value="PXA03220.1"/>
    <property type="molecule type" value="Genomic_DNA"/>
</dbReference>
<protein>
    <recommendedName>
        <fullName evidence="4">DUF485 domain-containing protein</fullName>
    </recommendedName>
</protein>
<proteinExistence type="predicted"/>
<evidence type="ECO:0000313" key="2">
    <source>
        <dbReference type="EMBL" id="PXA03220.1"/>
    </source>
</evidence>
<dbReference type="Proteomes" id="UP000247099">
    <property type="component" value="Unassembled WGS sequence"/>
</dbReference>
<dbReference type="RefSeq" id="WP_110131975.1">
    <property type="nucleotide sequence ID" value="NZ_QHJQ01000011.1"/>
</dbReference>
<keyword evidence="3" id="KW-1185">Reference proteome</keyword>
<evidence type="ECO:0000313" key="3">
    <source>
        <dbReference type="Proteomes" id="UP000247099"/>
    </source>
</evidence>
<gene>
    <name evidence="2" type="ORF">DDZ13_13440</name>
</gene>
<keyword evidence="1" id="KW-0812">Transmembrane</keyword>
<keyword evidence="1" id="KW-1133">Transmembrane helix</keyword>
<dbReference type="AlphaFoldDB" id="A0A317ZDQ1"/>
<dbReference type="OrthoDB" id="198901at2"/>
<evidence type="ECO:0000256" key="1">
    <source>
        <dbReference type="SAM" id="Phobius"/>
    </source>
</evidence>
<name>A0A317ZDQ1_9BACT</name>